<feature type="region of interest" description="Disordered" evidence="2">
    <location>
        <begin position="395"/>
        <end position="426"/>
    </location>
</feature>
<feature type="region of interest" description="Disordered" evidence="2">
    <location>
        <begin position="103"/>
        <end position="165"/>
    </location>
</feature>
<gene>
    <name evidence="3" type="ORF">PMAYCL1PPCAC_12056</name>
</gene>
<dbReference type="Proteomes" id="UP001328107">
    <property type="component" value="Unassembled WGS sequence"/>
</dbReference>
<feature type="compositionally biased region" description="Low complexity" evidence="2">
    <location>
        <begin position="126"/>
        <end position="137"/>
    </location>
</feature>
<dbReference type="AlphaFoldDB" id="A0AAN4ZMT7"/>
<feature type="compositionally biased region" description="Polar residues" evidence="2">
    <location>
        <begin position="67"/>
        <end position="77"/>
    </location>
</feature>
<feature type="region of interest" description="Disordered" evidence="2">
    <location>
        <begin position="36"/>
        <end position="82"/>
    </location>
</feature>
<dbReference type="PANTHER" id="PTHR22084">
    <property type="entry name" value="GEX INTERACTING PROTEIN PROTEIN 4"/>
    <property type="match status" value="1"/>
</dbReference>
<keyword evidence="4" id="KW-1185">Reference proteome</keyword>
<name>A0AAN4ZMT7_9BILA</name>
<feature type="compositionally biased region" description="Polar residues" evidence="2">
    <location>
        <begin position="36"/>
        <end position="57"/>
    </location>
</feature>
<feature type="non-terminal residue" evidence="3">
    <location>
        <position position="1"/>
    </location>
</feature>
<organism evidence="3 4">
    <name type="scientific">Pristionchus mayeri</name>
    <dbReference type="NCBI Taxonomy" id="1317129"/>
    <lineage>
        <taxon>Eukaryota</taxon>
        <taxon>Metazoa</taxon>
        <taxon>Ecdysozoa</taxon>
        <taxon>Nematoda</taxon>
        <taxon>Chromadorea</taxon>
        <taxon>Rhabditida</taxon>
        <taxon>Rhabditina</taxon>
        <taxon>Diplogasteromorpha</taxon>
        <taxon>Diplogasteroidea</taxon>
        <taxon>Neodiplogasteridae</taxon>
        <taxon>Pristionchus</taxon>
    </lineage>
</organism>
<keyword evidence="1" id="KW-0175">Coiled coil</keyword>
<dbReference type="PANTHER" id="PTHR22084:SF4">
    <property type="entry name" value="BZIP DOMAIN-CONTAINING PROTEIN"/>
    <property type="match status" value="1"/>
</dbReference>
<evidence type="ECO:0000313" key="4">
    <source>
        <dbReference type="Proteomes" id="UP001328107"/>
    </source>
</evidence>
<feature type="compositionally biased region" description="Basic residues" evidence="2">
    <location>
        <begin position="407"/>
        <end position="417"/>
    </location>
</feature>
<feature type="coiled-coil region" evidence="1">
    <location>
        <begin position="195"/>
        <end position="225"/>
    </location>
</feature>
<dbReference type="EMBL" id="BTRK01000003">
    <property type="protein sequence ID" value="GMR41861.1"/>
    <property type="molecule type" value="Genomic_DNA"/>
</dbReference>
<feature type="compositionally biased region" description="Polar residues" evidence="2">
    <location>
        <begin position="103"/>
        <end position="125"/>
    </location>
</feature>
<reference evidence="4" key="1">
    <citation type="submission" date="2022-10" db="EMBL/GenBank/DDBJ databases">
        <title>Genome assembly of Pristionchus species.</title>
        <authorList>
            <person name="Yoshida K."/>
            <person name="Sommer R.J."/>
        </authorList>
    </citation>
    <scope>NUCLEOTIDE SEQUENCE [LARGE SCALE GENOMIC DNA]</scope>
    <source>
        <strain evidence="4">RS5460</strain>
    </source>
</reference>
<comment type="caution">
    <text evidence="3">The sequence shown here is derived from an EMBL/GenBank/DDBJ whole genome shotgun (WGS) entry which is preliminary data.</text>
</comment>
<evidence type="ECO:0000313" key="3">
    <source>
        <dbReference type="EMBL" id="GMR41861.1"/>
    </source>
</evidence>
<sequence>IAGSMNQAIQYTYAADPRGSGSGQQPASTLNFGHQSFHPTSTYTSTPFSHGTTSFIPGSSDYKMPGVTTSQPQSMRSLNAGAESDDRRIAALLDSYFIDTPSANWSQQQSTPSATIGQQAQQRLQTGASSSSASYSTPGGGGSGSLSVTTKGAAKMMTPEKRDKERVKRLKQAEAARLRYHRLTPDQKKDLNMKRTIAQKRKRQREKELEELESILRQTNDIQEDPEVTDQLRERRMRAKWAEAARARYQRMSSEERRAHNNKRRMRQMQNAISATKDGSLATMEISVREVLQAEGLVTGDPHKDDEVIRMHMKEQNCKKAEAARARYHRMSEEEKRQYNQRRTEAFRRRRMEEEMLLAMPIGRINGEALDRAQQIVVRNAKRAEAARLRYQRMTPDQRKQYNQVRLSKRYTPKRKRGEGSISGDISGNSSLLGGFSGGMKKAGFEEDEVDALTTLERDVMKRTAQAQQTLARTNARVSYSTPNVGSSSSSNGPTLASHLGAQLQQTSQQQSLLHQMPQQMGSYNQNLSSMGHLQPIINPYSGRP</sequence>
<accession>A0AAN4ZMT7</accession>
<evidence type="ECO:0000256" key="2">
    <source>
        <dbReference type="SAM" id="MobiDB-lite"/>
    </source>
</evidence>
<proteinExistence type="predicted"/>
<protein>
    <submittedName>
        <fullName evidence="3">Uncharacterized protein</fullName>
    </submittedName>
</protein>
<evidence type="ECO:0000256" key="1">
    <source>
        <dbReference type="SAM" id="Coils"/>
    </source>
</evidence>